<sequence>MLITINDIDVNVIKKPIKNLHLYVKPPDGRVEVSAPLTMRDESIEMFVRTRIGWIKRQREEFDAQPRQTKREYVSGEAFYVWGIQYYLLVNYSNKCNSLILDGDKAILTVHRESTAEQRERYVNEWYREILKVEIEKALPKWEGITGLHPSSWQIKNMSTKWGTCNIKTRKIWINLQLAKKTYECLEYVILHELIHLEEKNHDSAFIAKMDSFMPNWRSVRKSLNEQILDYLPIY</sequence>
<proteinExistence type="predicted"/>
<comment type="caution">
    <text evidence="2">The sequence shown here is derived from an EMBL/GenBank/DDBJ whole genome shotgun (WGS) entry which is preliminary data.</text>
</comment>
<dbReference type="InterPro" id="IPR053136">
    <property type="entry name" value="UTP_pyrophosphatase-like"/>
</dbReference>
<accession>A0A934WT61</accession>
<protein>
    <submittedName>
        <fullName evidence="2">M48 family metallopeptidase</fullName>
    </submittedName>
</protein>
<dbReference type="Pfam" id="PF01863">
    <property type="entry name" value="YgjP-like"/>
    <property type="match status" value="1"/>
</dbReference>
<dbReference type="Proteomes" id="UP000633365">
    <property type="component" value="Unassembled WGS sequence"/>
</dbReference>
<dbReference type="Gene3D" id="3.30.2010.10">
    <property type="entry name" value="Metalloproteases ('zincins'), catalytic domain"/>
    <property type="match status" value="1"/>
</dbReference>
<dbReference type="PANTHER" id="PTHR30399:SF1">
    <property type="entry name" value="UTP PYROPHOSPHATASE"/>
    <property type="match status" value="1"/>
</dbReference>
<feature type="domain" description="YgjP-like metallopeptidase" evidence="1">
    <location>
        <begin position="21"/>
        <end position="226"/>
    </location>
</feature>
<organism evidence="2 3">
    <name type="scientific">Ruminococcus difficilis</name>
    <dbReference type="NCBI Taxonomy" id="2763069"/>
    <lineage>
        <taxon>Bacteria</taxon>
        <taxon>Bacillati</taxon>
        <taxon>Bacillota</taxon>
        <taxon>Clostridia</taxon>
        <taxon>Eubacteriales</taxon>
        <taxon>Oscillospiraceae</taxon>
        <taxon>Ruminococcus</taxon>
    </lineage>
</organism>
<dbReference type="PANTHER" id="PTHR30399">
    <property type="entry name" value="UNCHARACTERIZED PROTEIN YGJP"/>
    <property type="match status" value="1"/>
</dbReference>
<name>A0A934WT61_9FIRM</name>
<dbReference type="InterPro" id="IPR002725">
    <property type="entry name" value="YgjP-like_metallopeptidase"/>
</dbReference>
<evidence type="ECO:0000259" key="1">
    <source>
        <dbReference type="Pfam" id="PF01863"/>
    </source>
</evidence>
<dbReference type="EMBL" id="JAEQMG010000133">
    <property type="protein sequence ID" value="MBK6089421.1"/>
    <property type="molecule type" value="Genomic_DNA"/>
</dbReference>
<dbReference type="RefSeq" id="WP_201428146.1">
    <property type="nucleotide sequence ID" value="NZ_JAEQMG010000133.1"/>
</dbReference>
<evidence type="ECO:0000313" key="3">
    <source>
        <dbReference type="Proteomes" id="UP000633365"/>
    </source>
</evidence>
<keyword evidence="3" id="KW-1185">Reference proteome</keyword>
<dbReference type="AlphaFoldDB" id="A0A934WT61"/>
<dbReference type="CDD" id="cd07344">
    <property type="entry name" value="M48_yhfN_like"/>
    <property type="match status" value="1"/>
</dbReference>
<gene>
    <name evidence="2" type="ORF">JKK62_12350</name>
</gene>
<reference evidence="2" key="1">
    <citation type="submission" date="2021-01" db="EMBL/GenBank/DDBJ databases">
        <title>Genome public.</title>
        <authorList>
            <person name="Liu C."/>
            <person name="Sun Q."/>
        </authorList>
    </citation>
    <scope>NUCLEOTIDE SEQUENCE</scope>
    <source>
        <strain evidence="2">M6</strain>
    </source>
</reference>
<evidence type="ECO:0000313" key="2">
    <source>
        <dbReference type="EMBL" id="MBK6089421.1"/>
    </source>
</evidence>